<sequence>MDSGKGCYSIIGLNRQLGKCSIFDAELQGILDGLSIL</sequence>
<evidence type="ECO:0008006" key="3">
    <source>
        <dbReference type="Google" id="ProtNLM"/>
    </source>
</evidence>
<evidence type="ECO:0000313" key="2">
    <source>
        <dbReference type="Proteomes" id="UP000593572"/>
    </source>
</evidence>
<accession>A0A7J8M182</accession>
<dbReference type="Proteomes" id="UP000593572">
    <property type="component" value="Unassembled WGS sequence"/>
</dbReference>
<proteinExistence type="predicted"/>
<dbReference type="EMBL" id="JABEZX010000006">
    <property type="protein sequence ID" value="MBA0558436.1"/>
    <property type="molecule type" value="Genomic_DNA"/>
</dbReference>
<reference evidence="1 2" key="1">
    <citation type="journal article" date="2019" name="Genome Biol. Evol.">
        <title>Insights into the evolution of the New World diploid cottons (Gossypium, subgenus Houzingenia) based on genome sequencing.</title>
        <authorList>
            <person name="Grover C.E."/>
            <person name="Arick M.A. 2nd"/>
            <person name="Thrash A."/>
            <person name="Conover J.L."/>
            <person name="Sanders W.S."/>
            <person name="Peterson D.G."/>
            <person name="Frelichowski J.E."/>
            <person name="Scheffler J.A."/>
            <person name="Scheffler B.E."/>
            <person name="Wendel J.F."/>
        </authorList>
    </citation>
    <scope>NUCLEOTIDE SEQUENCE [LARGE SCALE GENOMIC DNA]</scope>
    <source>
        <strain evidence="1">157</strain>
        <tissue evidence="1">Leaf</tissue>
    </source>
</reference>
<name>A0A7J8M182_9ROSI</name>
<comment type="caution">
    <text evidence="1">The sequence shown here is derived from an EMBL/GenBank/DDBJ whole genome shotgun (WGS) entry which is preliminary data.</text>
</comment>
<dbReference type="AlphaFoldDB" id="A0A7J8M182"/>
<evidence type="ECO:0000313" key="1">
    <source>
        <dbReference type="EMBL" id="MBA0558436.1"/>
    </source>
</evidence>
<gene>
    <name evidence="1" type="ORF">Golob_015453</name>
</gene>
<organism evidence="1 2">
    <name type="scientific">Gossypium lobatum</name>
    <dbReference type="NCBI Taxonomy" id="34289"/>
    <lineage>
        <taxon>Eukaryota</taxon>
        <taxon>Viridiplantae</taxon>
        <taxon>Streptophyta</taxon>
        <taxon>Embryophyta</taxon>
        <taxon>Tracheophyta</taxon>
        <taxon>Spermatophyta</taxon>
        <taxon>Magnoliopsida</taxon>
        <taxon>eudicotyledons</taxon>
        <taxon>Gunneridae</taxon>
        <taxon>Pentapetalae</taxon>
        <taxon>rosids</taxon>
        <taxon>malvids</taxon>
        <taxon>Malvales</taxon>
        <taxon>Malvaceae</taxon>
        <taxon>Malvoideae</taxon>
        <taxon>Gossypium</taxon>
    </lineage>
</organism>
<keyword evidence="2" id="KW-1185">Reference proteome</keyword>
<protein>
    <recommendedName>
        <fullName evidence="3">RNase H type-1 domain-containing protein</fullName>
    </recommendedName>
</protein>